<evidence type="ECO:0000256" key="3">
    <source>
        <dbReference type="ARBA" id="ARBA00023239"/>
    </source>
</evidence>
<dbReference type="Proteomes" id="UP001501581">
    <property type="component" value="Unassembled WGS sequence"/>
</dbReference>
<protein>
    <recommendedName>
        <fullName evidence="4">o-succinylbenzoate synthase</fullName>
        <shortName evidence="4">OSB synthase</shortName>
        <shortName evidence="4">OSBS</shortName>
        <ecNumber evidence="4">4.2.1.113</ecNumber>
    </recommendedName>
    <alternativeName>
        <fullName evidence="4">4-(2'-carboxyphenyl)-4-oxybutyric acid synthase</fullName>
    </alternativeName>
    <alternativeName>
        <fullName evidence="4">o-succinylbenzoic acid synthase</fullName>
    </alternativeName>
</protein>
<dbReference type="Gene3D" id="3.20.20.120">
    <property type="entry name" value="Enolase-like C-terminal domain"/>
    <property type="match status" value="1"/>
</dbReference>
<organism evidence="6 7">
    <name type="scientific">Nocardioides dubius</name>
    <dbReference type="NCBI Taxonomy" id="317019"/>
    <lineage>
        <taxon>Bacteria</taxon>
        <taxon>Bacillati</taxon>
        <taxon>Actinomycetota</taxon>
        <taxon>Actinomycetes</taxon>
        <taxon>Propionibacteriales</taxon>
        <taxon>Nocardioidaceae</taxon>
        <taxon>Nocardioides</taxon>
    </lineage>
</organism>
<feature type="active site" description="Proton acceptor" evidence="4">
    <location>
        <position position="204"/>
    </location>
</feature>
<dbReference type="InterPro" id="IPR013342">
    <property type="entry name" value="Mandelate_racemase_C"/>
</dbReference>
<dbReference type="RefSeq" id="WP_343996220.1">
    <property type="nucleotide sequence ID" value="NZ_BAAALG010000013.1"/>
</dbReference>
<sequence length="332" mass="35817">MSDLIVWQSPLRTRFRGIDVREGAVIRGERGWGEWSPFLEYGTAEVEPWLRCAEEAAAGDWPEPVRDAVAVNVTVPATDPERAHRIVREGGCRTAKVKVAERGQSLADDLARIEAVRDAIGPDGLIRVDANGGWSVEEAIVAISALDTAAHGLEYVEQPAKTVEELAQVRRRVEVPIAADESIRRAGDPYRVRDLEAADIAVLKVQPLGGVRACLRIAEEIGLPVVVSSALETTLGLAAGVALAAALPELPHACGLATGQLLVDDVVRDRLLPVDGMLPVRRPGELAVDRALLAEVAAPVERQHWWAARLAEVHAFRDAARSSGAGVRDDRR</sequence>
<keyword evidence="7" id="KW-1185">Reference proteome</keyword>
<evidence type="ECO:0000256" key="2">
    <source>
        <dbReference type="ARBA" id="ARBA00022842"/>
    </source>
</evidence>
<keyword evidence="4" id="KW-0474">Menaquinone biosynthesis</keyword>
<dbReference type="InterPro" id="IPR029065">
    <property type="entry name" value="Enolase_C-like"/>
</dbReference>
<dbReference type="InterPro" id="IPR010196">
    <property type="entry name" value="OSB_synthase_MenC1"/>
</dbReference>
<dbReference type="SFLD" id="SFLDG00180">
    <property type="entry name" value="muconate_cycloisomerase"/>
    <property type="match status" value="1"/>
</dbReference>
<evidence type="ECO:0000259" key="5">
    <source>
        <dbReference type="SMART" id="SM00922"/>
    </source>
</evidence>
<reference evidence="7" key="1">
    <citation type="journal article" date="2019" name="Int. J. Syst. Evol. Microbiol.">
        <title>The Global Catalogue of Microorganisms (GCM) 10K type strain sequencing project: providing services to taxonomists for standard genome sequencing and annotation.</title>
        <authorList>
            <consortium name="The Broad Institute Genomics Platform"/>
            <consortium name="The Broad Institute Genome Sequencing Center for Infectious Disease"/>
            <person name="Wu L."/>
            <person name="Ma J."/>
        </authorList>
    </citation>
    <scope>NUCLEOTIDE SEQUENCE [LARGE SCALE GENOMIC DNA]</scope>
    <source>
        <strain evidence="7">JCM 13008</strain>
    </source>
</reference>
<feature type="binding site" evidence="4">
    <location>
        <position position="180"/>
    </location>
    <ligand>
        <name>Mg(2+)</name>
        <dbReference type="ChEBI" id="CHEBI:18420"/>
    </ligand>
</feature>
<comment type="pathway">
    <text evidence="4">Quinol/quinone metabolism; menaquinone biosynthesis.</text>
</comment>
<keyword evidence="3 4" id="KW-0456">Lyase</keyword>
<dbReference type="InterPro" id="IPR036849">
    <property type="entry name" value="Enolase-like_C_sf"/>
</dbReference>
<dbReference type="SFLD" id="SFLDS00001">
    <property type="entry name" value="Enolase"/>
    <property type="match status" value="1"/>
</dbReference>
<comment type="caution">
    <text evidence="6">The sequence shown here is derived from an EMBL/GenBank/DDBJ whole genome shotgun (WGS) entry which is preliminary data.</text>
</comment>
<feature type="binding site" evidence="4">
    <location>
        <position position="157"/>
    </location>
    <ligand>
        <name>Mg(2+)</name>
        <dbReference type="ChEBI" id="CHEBI:18420"/>
    </ligand>
</feature>
<evidence type="ECO:0000313" key="7">
    <source>
        <dbReference type="Proteomes" id="UP001501581"/>
    </source>
</evidence>
<feature type="binding site" evidence="4">
    <location>
        <position position="129"/>
    </location>
    <ligand>
        <name>Mg(2+)</name>
        <dbReference type="ChEBI" id="CHEBI:18420"/>
    </ligand>
</feature>
<dbReference type="PANTHER" id="PTHR48073:SF2">
    <property type="entry name" value="O-SUCCINYLBENZOATE SYNTHASE"/>
    <property type="match status" value="1"/>
</dbReference>
<feature type="active site" description="Proton donor" evidence="4">
    <location>
        <position position="98"/>
    </location>
</feature>
<comment type="catalytic activity">
    <reaction evidence="4">
        <text>(1R,6R)-6-hydroxy-2-succinyl-cyclohexa-2,4-diene-1-carboxylate = 2-succinylbenzoate + H2O</text>
        <dbReference type="Rhea" id="RHEA:10196"/>
        <dbReference type="ChEBI" id="CHEBI:15377"/>
        <dbReference type="ChEBI" id="CHEBI:18325"/>
        <dbReference type="ChEBI" id="CHEBI:58689"/>
        <dbReference type="EC" id="4.2.1.113"/>
    </reaction>
</comment>
<dbReference type="CDD" id="cd03320">
    <property type="entry name" value="OSBS"/>
    <property type="match status" value="1"/>
</dbReference>
<dbReference type="SUPFAM" id="SSF51604">
    <property type="entry name" value="Enolase C-terminal domain-like"/>
    <property type="match status" value="1"/>
</dbReference>
<keyword evidence="2 4" id="KW-0460">Magnesium</keyword>
<accession>A0ABP4EIV3</accession>
<gene>
    <name evidence="4" type="primary">menC</name>
    <name evidence="6" type="ORF">GCM10009668_35580</name>
</gene>
<dbReference type="NCBIfam" id="NF002782">
    <property type="entry name" value="PRK02901.1"/>
    <property type="match status" value="1"/>
</dbReference>
<comment type="pathway">
    <text evidence="4">Quinol/quinone metabolism; 1,4-dihydroxy-2-naphthoate biosynthesis; 1,4-dihydroxy-2-naphthoate from chorismate: step 4/7.</text>
</comment>
<comment type="similarity">
    <text evidence="4">Belongs to the mandelate racemase/muconate lactonizing enzyme family. MenC type 1 subfamily.</text>
</comment>
<dbReference type="SFLD" id="SFLDF00009">
    <property type="entry name" value="o-succinylbenzoate_synthase"/>
    <property type="match status" value="1"/>
</dbReference>
<name>A0ABP4EIV3_9ACTN</name>
<dbReference type="SMART" id="SM00922">
    <property type="entry name" value="MR_MLE"/>
    <property type="match status" value="1"/>
</dbReference>
<dbReference type="Pfam" id="PF13378">
    <property type="entry name" value="MR_MLE_C"/>
    <property type="match status" value="1"/>
</dbReference>
<evidence type="ECO:0000313" key="6">
    <source>
        <dbReference type="EMBL" id="GAA1111299.1"/>
    </source>
</evidence>
<comment type="cofactor">
    <cofactor evidence="4">
        <name>a divalent metal cation</name>
        <dbReference type="ChEBI" id="CHEBI:60240"/>
    </cofactor>
</comment>
<dbReference type="Pfam" id="PF18374">
    <property type="entry name" value="Enolase_like_N"/>
    <property type="match status" value="1"/>
</dbReference>
<evidence type="ECO:0000256" key="4">
    <source>
        <dbReference type="HAMAP-Rule" id="MF_00470"/>
    </source>
</evidence>
<dbReference type="HAMAP" id="MF_00470">
    <property type="entry name" value="MenC_1"/>
    <property type="match status" value="1"/>
</dbReference>
<feature type="domain" description="Mandelate racemase/muconate lactonizing enzyme C-terminal" evidence="5">
    <location>
        <begin position="76"/>
        <end position="176"/>
    </location>
</feature>
<dbReference type="EC" id="4.2.1.113" evidence="4"/>
<proteinExistence type="inferred from homology"/>
<keyword evidence="1 4" id="KW-0479">Metal-binding</keyword>
<evidence type="ECO:0000256" key="1">
    <source>
        <dbReference type="ARBA" id="ARBA00022723"/>
    </source>
</evidence>
<dbReference type="PANTHER" id="PTHR48073">
    <property type="entry name" value="O-SUCCINYLBENZOATE SYNTHASE-RELATED"/>
    <property type="match status" value="1"/>
</dbReference>
<comment type="function">
    <text evidence="4">Converts 2-succinyl-6-hydroxy-2,4-cyclohexadiene-1-carboxylate (SHCHC) to 2-succinylbenzoate (OSB).</text>
</comment>
<dbReference type="EMBL" id="BAAALG010000013">
    <property type="protein sequence ID" value="GAA1111299.1"/>
    <property type="molecule type" value="Genomic_DNA"/>
</dbReference>